<evidence type="ECO:0000313" key="3">
    <source>
        <dbReference type="Proteomes" id="UP001497482"/>
    </source>
</evidence>
<organism evidence="2 3">
    <name type="scientific">Knipowitschia caucasica</name>
    <name type="common">Caucasian dwarf goby</name>
    <name type="synonym">Pomatoschistus caucasicus</name>
    <dbReference type="NCBI Taxonomy" id="637954"/>
    <lineage>
        <taxon>Eukaryota</taxon>
        <taxon>Metazoa</taxon>
        <taxon>Chordata</taxon>
        <taxon>Craniata</taxon>
        <taxon>Vertebrata</taxon>
        <taxon>Euteleostomi</taxon>
        <taxon>Actinopterygii</taxon>
        <taxon>Neopterygii</taxon>
        <taxon>Teleostei</taxon>
        <taxon>Neoteleostei</taxon>
        <taxon>Acanthomorphata</taxon>
        <taxon>Gobiaria</taxon>
        <taxon>Gobiiformes</taxon>
        <taxon>Gobioidei</taxon>
        <taxon>Gobiidae</taxon>
        <taxon>Gobiinae</taxon>
        <taxon>Knipowitschia</taxon>
    </lineage>
</organism>
<dbReference type="SUPFAM" id="SSF53067">
    <property type="entry name" value="Actin-like ATPase domain"/>
    <property type="match status" value="1"/>
</dbReference>
<feature type="region of interest" description="Disordered" evidence="1">
    <location>
        <begin position="42"/>
        <end position="175"/>
    </location>
</feature>
<keyword evidence="3" id="KW-1185">Reference proteome</keyword>
<feature type="compositionally biased region" description="Basic and acidic residues" evidence="1">
    <location>
        <begin position="53"/>
        <end position="65"/>
    </location>
</feature>
<feature type="compositionally biased region" description="Basic and acidic residues" evidence="1">
    <location>
        <begin position="92"/>
        <end position="107"/>
    </location>
</feature>
<evidence type="ECO:0000256" key="1">
    <source>
        <dbReference type="SAM" id="MobiDB-lite"/>
    </source>
</evidence>
<dbReference type="AlphaFoldDB" id="A0AAV2L8J0"/>
<dbReference type="Gene3D" id="3.30.420.40">
    <property type="match status" value="1"/>
</dbReference>
<dbReference type="EMBL" id="OZ035844">
    <property type="protein sequence ID" value="CAL1598652.1"/>
    <property type="molecule type" value="Genomic_DNA"/>
</dbReference>
<sequence length="246" mass="27668">MAAQIPDCVVNGGTGHTKLGCAGNKEPQLIIPSCVLITSASSGVKQEMPESPQMKEESEEHGIKQEEDEQQIAVREQTEQPCLLQEIPESPQTKEDPEEQRMKREEQLPVCVKTEESSLLQPRQHELREETQGEDMSSETEGDTDHSSDYEDEEEAQVHHLQPLSSDTDYEDNPRQIQNGARETAAQNFTHREDKPYRCSVCLRSNHGNSARDFHILVLQQTQTPRGSLLRVICISVSTSPLRVLV</sequence>
<dbReference type="Proteomes" id="UP001497482">
    <property type="component" value="Chromosome 22"/>
</dbReference>
<gene>
    <name evidence="2" type="ORF">KC01_LOCUS27017</name>
</gene>
<feature type="compositionally biased region" description="Acidic residues" evidence="1">
    <location>
        <begin position="132"/>
        <end position="142"/>
    </location>
</feature>
<name>A0AAV2L8J0_KNICA</name>
<dbReference type="InterPro" id="IPR043129">
    <property type="entry name" value="ATPase_NBD"/>
</dbReference>
<accession>A0AAV2L8J0</accession>
<proteinExistence type="predicted"/>
<protein>
    <submittedName>
        <fullName evidence="2">Uncharacterized protein</fullName>
    </submittedName>
</protein>
<evidence type="ECO:0000313" key="2">
    <source>
        <dbReference type="EMBL" id="CAL1598652.1"/>
    </source>
</evidence>
<reference evidence="2 3" key="1">
    <citation type="submission" date="2024-04" db="EMBL/GenBank/DDBJ databases">
        <authorList>
            <person name="Waldvogel A.-M."/>
            <person name="Schoenle A."/>
        </authorList>
    </citation>
    <scope>NUCLEOTIDE SEQUENCE [LARGE SCALE GENOMIC DNA]</scope>
</reference>